<dbReference type="GO" id="GO:0002161">
    <property type="term" value="F:aminoacyl-tRNA deacylase activity"/>
    <property type="evidence" value="ECO:0007669"/>
    <property type="project" value="InterPro"/>
</dbReference>
<dbReference type="SUPFAM" id="SSF55826">
    <property type="entry name" value="YbaK/ProRS associated domain"/>
    <property type="match status" value="1"/>
</dbReference>
<dbReference type="Pfam" id="PF04073">
    <property type="entry name" value="tRNA_edit"/>
    <property type="match status" value="1"/>
</dbReference>
<dbReference type="InterPro" id="IPR036754">
    <property type="entry name" value="YbaK/aa-tRNA-synt-asso_dom_sf"/>
</dbReference>
<organism evidence="2">
    <name type="scientific">marine metagenome</name>
    <dbReference type="NCBI Taxonomy" id="408172"/>
    <lineage>
        <taxon>unclassified sequences</taxon>
        <taxon>metagenomes</taxon>
        <taxon>ecological metagenomes</taxon>
    </lineage>
</organism>
<proteinExistence type="predicted"/>
<dbReference type="InterPro" id="IPR007214">
    <property type="entry name" value="YbaK/aa-tRNA-synth-assoc-dom"/>
</dbReference>
<dbReference type="EMBL" id="UINC01101737">
    <property type="protein sequence ID" value="SVC62782.1"/>
    <property type="molecule type" value="Genomic_DNA"/>
</dbReference>
<name>A0A382NSS5_9ZZZZ</name>
<dbReference type="AlphaFoldDB" id="A0A382NSS5"/>
<gene>
    <name evidence="2" type="ORF">METZ01_LOCUS315636</name>
</gene>
<feature type="non-terminal residue" evidence="2">
    <location>
        <position position="73"/>
    </location>
</feature>
<accession>A0A382NSS5</accession>
<dbReference type="Gene3D" id="3.90.960.10">
    <property type="entry name" value="YbaK/aminoacyl-tRNA synthetase-associated domain"/>
    <property type="match status" value="1"/>
</dbReference>
<evidence type="ECO:0000259" key="1">
    <source>
        <dbReference type="Pfam" id="PF04073"/>
    </source>
</evidence>
<reference evidence="2" key="1">
    <citation type="submission" date="2018-05" db="EMBL/GenBank/DDBJ databases">
        <authorList>
            <person name="Lanie J.A."/>
            <person name="Ng W.-L."/>
            <person name="Kazmierczak K.M."/>
            <person name="Andrzejewski T.M."/>
            <person name="Davidsen T.M."/>
            <person name="Wayne K.J."/>
            <person name="Tettelin H."/>
            <person name="Glass J.I."/>
            <person name="Rusch D."/>
            <person name="Podicherti R."/>
            <person name="Tsui H.-C.T."/>
            <person name="Winkler M.E."/>
        </authorList>
    </citation>
    <scope>NUCLEOTIDE SEQUENCE</scope>
</reference>
<evidence type="ECO:0000313" key="2">
    <source>
        <dbReference type="EMBL" id="SVC62782.1"/>
    </source>
</evidence>
<sequence>MVLDTTARTAKDAAESLGCEVGAIVKSLVFRVDDYFLICLIAGDKRCSLNKLKKNINKKDVCMANAEEVKTNT</sequence>
<feature type="domain" description="YbaK/aminoacyl-tRNA synthetase-associated" evidence="1">
    <location>
        <begin position="6"/>
        <end position="71"/>
    </location>
</feature>
<protein>
    <recommendedName>
        <fullName evidence="1">YbaK/aminoacyl-tRNA synthetase-associated domain-containing protein</fullName>
    </recommendedName>
</protein>